<keyword evidence="2" id="KW-0067">ATP-binding</keyword>
<proteinExistence type="predicted"/>
<keyword evidence="2" id="KW-0347">Helicase</keyword>
<keyword evidence="3" id="KW-1185">Reference proteome</keyword>
<dbReference type="eggNOG" id="COG0433">
    <property type="taxonomic scope" value="Bacteria"/>
</dbReference>
<dbReference type="InterPro" id="IPR027417">
    <property type="entry name" value="P-loop_NTPase"/>
</dbReference>
<evidence type="ECO:0000313" key="3">
    <source>
        <dbReference type="Proteomes" id="UP000030152"/>
    </source>
</evidence>
<accession>A0A0A2MCG0</accession>
<evidence type="ECO:0000259" key="1">
    <source>
        <dbReference type="Pfam" id="PF01935"/>
    </source>
</evidence>
<dbReference type="Pfam" id="PF01935">
    <property type="entry name" value="DUF87"/>
    <property type="match status" value="1"/>
</dbReference>
<keyword evidence="2" id="KW-0378">Hydrolase</keyword>
<evidence type="ECO:0000313" key="2">
    <source>
        <dbReference type="EMBL" id="KGO85975.1"/>
    </source>
</evidence>
<dbReference type="PANTHER" id="PTHR42957:SF1">
    <property type="entry name" value="HELICASE MJ1565-RELATED"/>
    <property type="match status" value="1"/>
</dbReference>
<feature type="domain" description="Helicase HerA central" evidence="1">
    <location>
        <begin position="138"/>
        <end position="424"/>
    </location>
</feature>
<sequence length="596" mass="67348">MNSENFKIISVSSNFIKIEVIDPTLFENQFNIGSYIKIPYKNINTKYVVGIIENYNIKDKNFTESNGGKEDTPTSDPSFVLEVKLIGTISKNGINDIFERGGHGIPLPPNNGIELLNEGELNNIYSGKISPNNKFCFSKLVQNIQIDVPVNGNKFFNKHFAIVGSTGSGKSHTVAKILQEAINAKAGDFKGLNNSHVVIFDIHGEYKTAFPSANYIDINNLILPYWLLNSEELEELFIETETNDHNQRSAFQESITSNKKIKSNLYSELKGKLNYDSPTFFDLSEILIYFKNRNNEVKNKSNDIEWNDLEGSPFIFNEETNHKLFTGILKPLEKGTSTGTQNAKFINFISRLEIKLNDRRLDFLLGEAAKKISFFDTIKQFIGYPCKLENNGANIDKTESNVTIIDLGGIPFEVLSITVSLISRILFEYGYQATKLSRQKDECEVPLLLVYEEAHKYVPKSDLVKFRASKNAIERIAKEGRKYGVTLAIVSQRPSEISDTIFSQCNNFVTMRLTNPEDQNYVKRLLPDTLGNLTDSLSTLQSGEALIIGEAIALPSLVKINLCTPEPKSSDIKYFEIWKEAWNDANIENVIKLWQK</sequence>
<reference evidence="2 3" key="1">
    <citation type="submission" date="2013-09" db="EMBL/GenBank/DDBJ databases">
        <authorList>
            <person name="Zeng Z."/>
            <person name="Chen C."/>
        </authorList>
    </citation>
    <scope>NUCLEOTIDE SEQUENCE [LARGE SCALE GENOMIC DNA]</scope>
    <source>
        <strain evidence="2 3">WB 3.3-2</strain>
    </source>
</reference>
<gene>
    <name evidence="2" type="ORF">Q765_12990</name>
</gene>
<dbReference type="AlphaFoldDB" id="A0A0A2MCG0"/>
<dbReference type="GO" id="GO:0004386">
    <property type="term" value="F:helicase activity"/>
    <property type="evidence" value="ECO:0007669"/>
    <property type="project" value="UniProtKB-KW"/>
</dbReference>
<dbReference type="SUPFAM" id="SSF52540">
    <property type="entry name" value="P-loop containing nucleoside triphosphate hydrolases"/>
    <property type="match status" value="1"/>
</dbReference>
<dbReference type="EMBL" id="JRLX01000014">
    <property type="protein sequence ID" value="KGO85975.1"/>
    <property type="molecule type" value="Genomic_DNA"/>
</dbReference>
<dbReference type="PANTHER" id="PTHR42957">
    <property type="entry name" value="HELICASE MJ1565-RELATED"/>
    <property type="match status" value="1"/>
</dbReference>
<dbReference type="STRING" id="1121895.GCA_000378485_03538"/>
<dbReference type="RefSeq" id="WP_020214714.1">
    <property type="nucleotide sequence ID" value="NZ_JRLX01000014.1"/>
</dbReference>
<dbReference type="InterPro" id="IPR002789">
    <property type="entry name" value="HerA_central"/>
</dbReference>
<dbReference type="OrthoDB" id="9806951at2"/>
<name>A0A0A2MCG0_9FLAO</name>
<comment type="caution">
    <text evidence="2">The sequence shown here is derived from an EMBL/GenBank/DDBJ whole genome shotgun (WGS) entry which is preliminary data.</text>
</comment>
<protein>
    <submittedName>
        <fullName evidence="2">Bipolar DNA helicase</fullName>
    </submittedName>
</protein>
<keyword evidence="2" id="KW-0547">Nucleotide-binding</keyword>
<organism evidence="2 3">
    <name type="scientific">Flavobacterium rivuli WB 3.3-2 = DSM 21788</name>
    <dbReference type="NCBI Taxonomy" id="1121895"/>
    <lineage>
        <taxon>Bacteria</taxon>
        <taxon>Pseudomonadati</taxon>
        <taxon>Bacteroidota</taxon>
        <taxon>Flavobacteriia</taxon>
        <taxon>Flavobacteriales</taxon>
        <taxon>Flavobacteriaceae</taxon>
        <taxon>Flavobacterium</taxon>
    </lineage>
</organism>
<dbReference type="Gene3D" id="3.40.50.300">
    <property type="entry name" value="P-loop containing nucleotide triphosphate hydrolases"/>
    <property type="match status" value="2"/>
</dbReference>
<dbReference type="Proteomes" id="UP000030152">
    <property type="component" value="Unassembled WGS sequence"/>
</dbReference>
<dbReference type="InterPro" id="IPR008571">
    <property type="entry name" value="HerA-like"/>
</dbReference>